<dbReference type="AlphaFoldDB" id="F2BEM2"/>
<dbReference type="PANTHER" id="PTHR24421:SF10">
    <property type="entry name" value="NITRATE_NITRITE SENSOR PROTEIN NARQ"/>
    <property type="match status" value="1"/>
</dbReference>
<dbReference type="SUPFAM" id="SSF55874">
    <property type="entry name" value="ATPase domain of HSP90 chaperone/DNA topoisomerase II/histidine kinase"/>
    <property type="match status" value="1"/>
</dbReference>
<dbReference type="SMART" id="SM00065">
    <property type="entry name" value="GAF"/>
    <property type="match status" value="1"/>
</dbReference>
<evidence type="ECO:0000256" key="1">
    <source>
        <dbReference type="ARBA" id="ARBA00000085"/>
    </source>
</evidence>
<protein>
    <recommendedName>
        <fullName evidence="14">Sensor protein</fullName>
        <ecNumber evidence="14">2.7.13.3</ecNumber>
    </recommendedName>
</protein>
<evidence type="ECO:0000256" key="2">
    <source>
        <dbReference type="ARBA" id="ARBA00004429"/>
    </source>
</evidence>
<dbReference type="SUPFAM" id="SSF158472">
    <property type="entry name" value="HAMP domain-like"/>
    <property type="match status" value="1"/>
</dbReference>
<comment type="catalytic activity">
    <reaction evidence="1 14">
        <text>ATP + protein L-histidine = ADP + protein N-phospho-L-histidine.</text>
        <dbReference type="EC" id="2.7.13.3"/>
    </reaction>
</comment>
<evidence type="ECO:0000313" key="19">
    <source>
        <dbReference type="Proteomes" id="UP000004105"/>
    </source>
</evidence>
<reference evidence="18 19" key="1">
    <citation type="submission" date="2011-02" db="EMBL/GenBank/DDBJ databases">
        <authorList>
            <person name="Muzny D."/>
            <person name="Qin X."/>
            <person name="Deng J."/>
            <person name="Jiang H."/>
            <person name="Liu Y."/>
            <person name="Qu J."/>
            <person name="Song X.-Z."/>
            <person name="Zhang L."/>
            <person name="Thornton R."/>
            <person name="Coyle M."/>
            <person name="Francisco L."/>
            <person name="Jackson L."/>
            <person name="Javaid M."/>
            <person name="Korchina V."/>
            <person name="Kovar C."/>
            <person name="Mata R."/>
            <person name="Mathew T."/>
            <person name="Ngo R."/>
            <person name="Nguyen L."/>
            <person name="Nguyen N."/>
            <person name="Okwuonu G."/>
            <person name="Ongeri F."/>
            <person name="Pham C."/>
            <person name="Simmons D."/>
            <person name="Wilczek-Boney K."/>
            <person name="Hale W."/>
            <person name="Jakkamsetti A."/>
            <person name="Pham P."/>
            <person name="Ruth R."/>
            <person name="San Lucas F."/>
            <person name="Warren J."/>
            <person name="Zhang J."/>
            <person name="Zhao Z."/>
            <person name="Zhou C."/>
            <person name="Zhu D."/>
            <person name="Lee S."/>
            <person name="Bess C."/>
            <person name="Blankenburg K."/>
            <person name="Forbes L."/>
            <person name="Fu Q."/>
            <person name="Gubbala S."/>
            <person name="Hirani K."/>
            <person name="Jayaseelan J.C."/>
            <person name="Lara F."/>
            <person name="Munidasa M."/>
            <person name="Palculict T."/>
            <person name="Patil S."/>
            <person name="Pu L.-L."/>
            <person name="Saada N."/>
            <person name="Tang L."/>
            <person name="Weissenberger G."/>
            <person name="Zhu Y."/>
            <person name="Hemphill L."/>
            <person name="Shang Y."/>
            <person name="Youmans B."/>
            <person name="Ayvaz T."/>
            <person name="Ross M."/>
            <person name="Santibanez J."/>
            <person name="Aqrawi P."/>
            <person name="Gross S."/>
            <person name="Joshi V."/>
            <person name="Fowler G."/>
            <person name="Nazareth L."/>
            <person name="Reid J."/>
            <person name="Worley K."/>
            <person name="Petrosino J."/>
            <person name="Highlander S."/>
            <person name="Gibbs R."/>
        </authorList>
    </citation>
    <scope>NUCLEOTIDE SEQUENCE [LARGE SCALE GENOMIC DNA]</scope>
    <source>
        <strain evidence="18 19">ATCC BAA-1200</strain>
    </source>
</reference>
<dbReference type="PIRSF" id="PIRSF003167">
    <property type="entry name" value="STHK_NarX/NarQ"/>
    <property type="match status" value="1"/>
</dbReference>
<keyword evidence="10 14" id="KW-0067">ATP-binding</keyword>
<dbReference type="InterPro" id="IPR042295">
    <property type="entry name" value="NarX-like_N_sf"/>
</dbReference>
<dbReference type="HOGENOM" id="CLU_000445_20_10_4"/>
<dbReference type="CDD" id="cd16917">
    <property type="entry name" value="HATPase_UhpB-NarQ-NarX-like"/>
    <property type="match status" value="1"/>
</dbReference>
<dbReference type="GO" id="GO:0046983">
    <property type="term" value="F:protein dimerization activity"/>
    <property type="evidence" value="ECO:0007669"/>
    <property type="project" value="UniProtKB-UniRule"/>
</dbReference>
<dbReference type="InterPro" id="IPR011712">
    <property type="entry name" value="Sig_transdc_His_kin_sub3_dim/P"/>
</dbReference>
<evidence type="ECO:0000256" key="9">
    <source>
        <dbReference type="ARBA" id="ARBA00022777"/>
    </source>
</evidence>
<dbReference type="InterPro" id="IPR029016">
    <property type="entry name" value="GAF-like_dom_sf"/>
</dbReference>
<evidence type="ECO:0000256" key="11">
    <source>
        <dbReference type="ARBA" id="ARBA00022989"/>
    </source>
</evidence>
<dbReference type="RefSeq" id="WP_007343184.1">
    <property type="nucleotide sequence ID" value="NZ_GL878494.1"/>
</dbReference>
<dbReference type="Gene3D" id="1.20.120.960">
    <property type="entry name" value="Histidine kinase NarX, sensor domain"/>
    <property type="match status" value="1"/>
</dbReference>
<dbReference type="Gene3D" id="3.30.450.40">
    <property type="match status" value="1"/>
</dbReference>
<dbReference type="GO" id="GO:0000155">
    <property type="term" value="F:phosphorelay sensor kinase activity"/>
    <property type="evidence" value="ECO:0007669"/>
    <property type="project" value="UniProtKB-UniRule"/>
</dbReference>
<evidence type="ECO:0000256" key="7">
    <source>
        <dbReference type="ARBA" id="ARBA00022692"/>
    </source>
</evidence>
<dbReference type="EMBL" id="AFAY01000046">
    <property type="protein sequence ID" value="EGF09927.1"/>
    <property type="molecule type" value="Genomic_DNA"/>
</dbReference>
<dbReference type="OrthoDB" id="9811306at2"/>
<sequence>MSRFNSLTFRLKFFTLLWIAVSVASIVFTLYLSLWLEGNAAAINDLGSLRFQSYRLALLAEEKTPQAQIDERIRRFDEVLAAIRRGDPQRPLSLPDNPQVLARMAALENQWQNEIKPVFQAASSGRKIGSAQLDGFLHTVDGTVAAVERTSAAYITWLRVFQSALLALVLVSSAVMIWLTRIWIIAPLQELLRGVQAVRDGDFGVQMQAAGSSEFAEVNSGFNQMSTRLGQLYSGLEQQVAEKTQDLERKNFILSTLYSFSSVLGKPQTASEAAEVFLQQLMKIADADAGSVRLTDMERQRMDLAAQISLPKSLQHSEACSKIGDCFCGAAVRNNEAHTIRFYASRPEMPDIDPQYDYECRRHGFADLRVLPIRYKDQDIGIATLYYHHTRELGGTVGELLELLCSQFGVVVTNTRLGEESRQLAVLQERNLIAQGLHDSIAQTLAFLNLQVQMLESALASGSSELAGENLQSIKSGVQECYDDVRELLLNFRTKIGRRDFAEAADEVVARFRRQTGTEAHIVWTQDQGLPLSSDQQLQCIFILQESLSNIRKHARASRVDVEIANGSDFVMSITDNGVGFDAEQLENLSGNHVGLNIMRERAGRIRAQLTLQSQPGQTRITLTLPARERHPA</sequence>
<gene>
    <name evidence="18" type="primary">narX</name>
    <name evidence="18" type="ORF">HMPREF9123_2179</name>
</gene>
<evidence type="ECO:0000313" key="18">
    <source>
        <dbReference type="EMBL" id="EGF09927.1"/>
    </source>
</evidence>
<evidence type="ECO:0000256" key="3">
    <source>
        <dbReference type="ARBA" id="ARBA00022475"/>
    </source>
</evidence>
<comment type="subcellular location">
    <subcellularLocation>
        <location evidence="2">Cell inner membrane</location>
        <topology evidence="2">Multi-pass membrane protein</topology>
    </subcellularLocation>
</comment>
<dbReference type="SMART" id="SM00304">
    <property type="entry name" value="HAMP"/>
    <property type="match status" value="1"/>
</dbReference>
<keyword evidence="4 14" id="KW-0997">Cell inner membrane</keyword>
<feature type="transmembrane region" description="Helical" evidence="15">
    <location>
        <begin position="164"/>
        <end position="184"/>
    </location>
</feature>
<dbReference type="Gene3D" id="6.10.340.10">
    <property type="match status" value="1"/>
</dbReference>
<dbReference type="PROSITE" id="PS50885">
    <property type="entry name" value="HAMP"/>
    <property type="match status" value="1"/>
</dbReference>
<dbReference type="Gene3D" id="3.30.565.10">
    <property type="entry name" value="Histidine kinase-like ATPase, C-terminal domain"/>
    <property type="match status" value="1"/>
</dbReference>
<evidence type="ECO:0000256" key="4">
    <source>
        <dbReference type="ARBA" id="ARBA00022519"/>
    </source>
</evidence>
<evidence type="ECO:0000259" key="17">
    <source>
        <dbReference type="PROSITE" id="PS50885"/>
    </source>
</evidence>
<dbReference type="Pfam" id="PF07730">
    <property type="entry name" value="HisKA_3"/>
    <property type="match status" value="1"/>
</dbReference>
<dbReference type="PANTHER" id="PTHR24421">
    <property type="entry name" value="NITRATE/NITRITE SENSOR PROTEIN NARX-RELATED"/>
    <property type="match status" value="1"/>
</dbReference>
<dbReference type="EC" id="2.7.13.3" evidence="14"/>
<dbReference type="CDD" id="cd06225">
    <property type="entry name" value="HAMP"/>
    <property type="match status" value="1"/>
</dbReference>
<dbReference type="Pfam" id="PF02518">
    <property type="entry name" value="HATPase_c"/>
    <property type="match status" value="1"/>
</dbReference>
<dbReference type="Gene3D" id="1.20.5.1930">
    <property type="match status" value="1"/>
</dbReference>
<dbReference type="SUPFAM" id="SSF55781">
    <property type="entry name" value="GAF domain-like"/>
    <property type="match status" value="1"/>
</dbReference>
<dbReference type="InterPro" id="IPR050482">
    <property type="entry name" value="Sensor_HK_TwoCompSys"/>
</dbReference>
<dbReference type="Pfam" id="PF00672">
    <property type="entry name" value="HAMP"/>
    <property type="match status" value="1"/>
</dbReference>
<evidence type="ECO:0000259" key="16">
    <source>
        <dbReference type="PROSITE" id="PS50109"/>
    </source>
</evidence>
<name>F2BEM2_9NEIS</name>
<proteinExistence type="predicted"/>
<dbReference type="GO" id="GO:0005524">
    <property type="term" value="F:ATP binding"/>
    <property type="evidence" value="ECO:0007669"/>
    <property type="project" value="UniProtKB-UniRule"/>
</dbReference>
<dbReference type="InterPro" id="IPR003660">
    <property type="entry name" value="HAMP_dom"/>
</dbReference>
<dbReference type="InterPro" id="IPR016380">
    <property type="entry name" value="Sig_transdc_His_kin_NarX/NarQ"/>
</dbReference>
<evidence type="ECO:0000256" key="6">
    <source>
        <dbReference type="ARBA" id="ARBA00022679"/>
    </source>
</evidence>
<feature type="domain" description="HAMP" evidence="17">
    <location>
        <begin position="182"/>
        <end position="234"/>
    </location>
</feature>
<keyword evidence="6 14" id="KW-0808">Transferase</keyword>
<dbReference type="Pfam" id="PF13675">
    <property type="entry name" value="PilJ"/>
    <property type="match status" value="1"/>
</dbReference>
<dbReference type="InterPro" id="IPR036890">
    <property type="entry name" value="HATPase_C_sf"/>
</dbReference>
<dbReference type="PROSITE" id="PS50109">
    <property type="entry name" value="HIS_KIN"/>
    <property type="match status" value="1"/>
</dbReference>
<evidence type="ECO:0000256" key="12">
    <source>
        <dbReference type="ARBA" id="ARBA00023012"/>
    </source>
</evidence>
<feature type="transmembrane region" description="Helical" evidence="15">
    <location>
        <begin position="12"/>
        <end position="36"/>
    </location>
</feature>
<evidence type="ECO:0000256" key="10">
    <source>
        <dbReference type="ARBA" id="ARBA00022840"/>
    </source>
</evidence>
<keyword evidence="12 14" id="KW-0902">Two-component regulatory system</keyword>
<dbReference type="InterPro" id="IPR005467">
    <property type="entry name" value="His_kinase_dom"/>
</dbReference>
<dbReference type="GO" id="GO:0005886">
    <property type="term" value="C:plasma membrane"/>
    <property type="evidence" value="ECO:0007669"/>
    <property type="project" value="UniProtKB-SubCell"/>
</dbReference>
<keyword evidence="5" id="KW-0597">Phosphoprotein</keyword>
<keyword evidence="3 14" id="KW-1003">Cell membrane</keyword>
<keyword evidence="8 14" id="KW-0547">Nucleotide-binding</keyword>
<evidence type="ECO:0000256" key="8">
    <source>
        <dbReference type="ARBA" id="ARBA00022741"/>
    </source>
</evidence>
<dbReference type="STRING" id="267212.GCA_001063965_01417"/>
<evidence type="ECO:0000256" key="14">
    <source>
        <dbReference type="PIRNR" id="PIRNR003167"/>
    </source>
</evidence>
<dbReference type="SMART" id="SM00387">
    <property type="entry name" value="HATPase_c"/>
    <property type="match status" value="1"/>
</dbReference>
<accession>F2BEM2</accession>
<evidence type="ECO:0000256" key="15">
    <source>
        <dbReference type="SAM" id="Phobius"/>
    </source>
</evidence>
<dbReference type="InterPro" id="IPR003018">
    <property type="entry name" value="GAF"/>
</dbReference>
<dbReference type="InterPro" id="IPR003594">
    <property type="entry name" value="HATPase_dom"/>
</dbReference>
<keyword evidence="7 15" id="KW-0812">Transmembrane</keyword>
<feature type="domain" description="Histidine kinase" evidence="16">
    <location>
        <begin position="436"/>
        <end position="629"/>
    </location>
</feature>
<keyword evidence="19" id="KW-1185">Reference proteome</keyword>
<dbReference type="InterPro" id="IPR029095">
    <property type="entry name" value="NarX-like_N"/>
</dbReference>
<evidence type="ECO:0000256" key="5">
    <source>
        <dbReference type="ARBA" id="ARBA00022553"/>
    </source>
</evidence>
<comment type="caution">
    <text evidence="18">The sequence shown here is derived from an EMBL/GenBank/DDBJ whole genome shotgun (WGS) entry which is preliminary data.</text>
</comment>
<keyword evidence="13 14" id="KW-0472">Membrane</keyword>
<organism evidence="18 19">
    <name type="scientific">Neisseria bacilliformis ATCC BAA-1200</name>
    <dbReference type="NCBI Taxonomy" id="888742"/>
    <lineage>
        <taxon>Bacteria</taxon>
        <taxon>Pseudomonadati</taxon>
        <taxon>Pseudomonadota</taxon>
        <taxon>Betaproteobacteria</taxon>
        <taxon>Neisseriales</taxon>
        <taxon>Neisseriaceae</taxon>
        <taxon>Neisseria</taxon>
    </lineage>
</organism>
<keyword evidence="11 15" id="KW-1133">Transmembrane helix</keyword>
<evidence type="ECO:0000256" key="13">
    <source>
        <dbReference type="ARBA" id="ARBA00023136"/>
    </source>
</evidence>
<dbReference type="Proteomes" id="UP000004105">
    <property type="component" value="Unassembled WGS sequence"/>
</dbReference>
<keyword evidence="9 14" id="KW-0418">Kinase</keyword>